<feature type="chain" id="PRO_5020747775" description="DUF7907 domain-containing protein" evidence="7">
    <location>
        <begin position="21"/>
        <end position="814"/>
    </location>
</feature>
<feature type="signal peptide" evidence="7">
    <location>
        <begin position="1"/>
        <end position="20"/>
    </location>
</feature>
<proteinExistence type="predicted"/>
<sequence>MKSIVTLFLTLLAFAIGSYAQDYNQSAPFYLNLLSSDPYLNGTGLVPCHTGAAIENLCSAAILNQTQALYGPFQFNTSTEAATANTPNSTAGQMGTLTYLLRGSNFNESEAMRMDFGYVSNMANPFFMPGNEELTVAFDSNDRLNLPYYTSTGYAPLYRWYLCNKSYYYKYRSIAWVIGSGAPDDPSCCPVGIYRWKCDGYDTPSPPATDQAAKRPLLPLTKEANTVSIPKNLSTLKFSVTDTDRSAFAYFTHKTFPDILIIAPLRETMSLALQLSFSTAPLFYAITALGCAHRSLPFIMDAKLNRYYRDGSRATGKWQYGKALAALQSHLRSTSITEDAVIPVLLVCMLFGCFELMEDRSSAAIAHFQFGRGIILDHLRRAGCAGDVASSSPVSLRRGMTAQVAVDGPMHSQPGAIPPRLIETFFGMIDHDPMSEKKRTLLSGELSTQPFHSDRTMPQSFLSVEDARSHLDPLLESTASLCKELREMAEVQVALLPGAPFSHAITTCLSLCISRGLNLQAHTSLSGRFAKLRTALAAWSSSFTSLTTAKRSSQSVDRALALMQIQHFTSTFTLTALSHKDEAFTDALDPEFLRVLDLCEQYLHSTSSNISATGRKACQPSPAETQQDGFSLDLRILPALNLIVHRCRHPGIRRRALNILQTSNRREGLIFSQVLCLSGEAYIAIEEGRVPPLSPITPPYASEPELPTRFAETLTAGSDATGTDTRYFLDPIVTTPQAPSLPPNAPPWRYAEVLVAGNTGPPPSMTMWCGRFVGEGHVGRGGGGVEEGVEIVEYRGEGWPVRMGRVGGTVYACA</sequence>
<dbReference type="EMBL" id="NAJP01000050">
    <property type="protein sequence ID" value="TKA37636.1"/>
    <property type="molecule type" value="Genomic_DNA"/>
</dbReference>
<reference evidence="9 10" key="1">
    <citation type="submission" date="2017-03" db="EMBL/GenBank/DDBJ databases">
        <title>Genomes of endolithic fungi from Antarctica.</title>
        <authorList>
            <person name="Coleine C."/>
            <person name="Masonjones S."/>
            <person name="Stajich J.E."/>
        </authorList>
    </citation>
    <scope>NUCLEOTIDE SEQUENCE [LARGE SCALE GENOMIC DNA]</scope>
    <source>
        <strain evidence="9 10">CCFEE 5311</strain>
    </source>
</reference>
<dbReference type="PANTHER" id="PTHR36206:SF12">
    <property type="entry name" value="ASPERCRYPTIN BIOSYNTHESIS CLUSTER-SPECIFIC TRANSCRIPTION REGULATOR ATNN-RELATED"/>
    <property type="match status" value="1"/>
</dbReference>
<evidence type="ECO:0000313" key="9">
    <source>
        <dbReference type="EMBL" id="TKA37636.1"/>
    </source>
</evidence>
<keyword evidence="6" id="KW-0539">Nucleus</keyword>
<evidence type="ECO:0000256" key="3">
    <source>
        <dbReference type="ARBA" id="ARBA00023015"/>
    </source>
</evidence>
<dbReference type="InterPro" id="IPR052360">
    <property type="entry name" value="Transcr_Regulatory_Proteins"/>
</dbReference>
<keyword evidence="2" id="KW-0862">Zinc</keyword>
<evidence type="ECO:0000256" key="2">
    <source>
        <dbReference type="ARBA" id="ARBA00022833"/>
    </source>
</evidence>
<keyword evidence="7" id="KW-0732">Signal</keyword>
<dbReference type="InterPro" id="IPR057229">
    <property type="entry name" value="DUF7907"/>
</dbReference>
<dbReference type="GO" id="GO:0003677">
    <property type="term" value="F:DNA binding"/>
    <property type="evidence" value="ECO:0007669"/>
    <property type="project" value="UniProtKB-KW"/>
</dbReference>
<evidence type="ECO:0000256" key="7">
    <source>
        <dbReference type="SAM" id="SignalP"/>
    </source>
</evidence>
<accession>A0A4U0URJ2</accession>
<comment type="caution">
    <text evidence="9">The sequence shown here is derived from an EMBL/GenBank/DDBJ whole genome shotgun (WGS) entry which is preliminary data.</text>
</comment>
<keyword evidence="5" id="KW-0804">Transcription</keyword>
<organism evidence="9 10">
    <name type="scientific">Friedmanniomyces endolithicus</name>
    <dbReference type="NCBI Taxonomy" id="329885"/>
    <lineage>
        <taxon>Eukaryota</taxon>
        <taxon>Fungi</taxon>
        <taxon>Dikarya</taxon>
        <taxon>Ascomycota</taxon>
        <taxon>Pezizomycotina</taxon>
        <taxon>Dothideomycetes</taxon>
        <taxon>Dothideomycetidae</taxon>
        <taxon>Mycosphaerellales</taxon>
        <taxon>Teratosphaeriaceae</taxon>
        <taxon>Friedmanniomyces</taxon>
    </lineage>
</organism>
<dbReference type="OrthoDB" id="3598904at2759"/>
<evidence type="ECO:0000256" key="5">
    <source>
        <dbReference type="ARBA" id="ARBA00023163"/>
    </source>
</evidence>
<dbReference type="PANTHER" id="PTHR36206">
    <property type="entry name" value="ASPERCRYPTIN BIOSYNTHESIS CLUSTER-SPECIFIC TRANSCRIPTION REGULATOR ATNN-RELATED"/>
    <property type="match status" value="1"/>
</dbReference>
<dbReference type="Pfam" id="PF11951">
    <property type="entry name" value="Fungal_trans_2"/>
    <property type="match status" value="1"/>
</dbReference>
<evidence type="ECO:0000256" key="4">
    <source>
        <dbReference type="ARBA" id="ARBA00023125"/>
    </source>
</evidence>
<dbReference type="InterPro" id="IPR021858">
    <property type="entry name" value="Fun_TF"/>
</dbReference>
<evidence type="ECO:0000313" key="10">
    <source>
        <dbReference type="Proteomes" id="UP000310066"/>
    </source>
</evidence>
<dbReference type="AlphaFoldDB" id="A0A4U0URJ2"/>
<gene>
    <name evidence="9" type="ORF">B0A54_11720</name>
</gene>
<keyword evidence="3" id="KW-0805">Transcription regulation</keyword>
<dbReference type="STRING" id="329885.A0A4U0URJ2"/>
<dbReference type="GO" id="GO:0046872">
    <property type="term" value="F:metal ion binding"/>
    <property type="evidence" value="ECO:0007669"/>
    <property type="project" value="UniProtKB-KW"/>
</dbReference>
<evidence type="ECO:0000256" key="1">
    <source>
        <dbReference type="ARBA" id="ARBA00022723"/>
    </source>
</evidence>
<name>A0A4U0URJ2_9PEZI</name>
<feature type="domain" description="DUF7907" evidence="8">
    <location>
        <begin position="26"/>
        <end position="192"/>
    </location>
</feature>
<dbReference type="Pfam" id="PF25484">
    <property type="entry name" value="DUF7907"/>
    <property type="match status" value="1"/>
</dbReference>
<keyword evidence="4" id="KW-0238">DNA-binding</keyword>
<protein>
    <recommendedName>
        <fullName evidence="8">DUF7907 domain-containing protein</fullName>
    </recommendedName>
</protein>
<dbReference type="Proteomes" id="UP000310066">
    <property type="component" value="Unassembled WGS sequence"/>
</dbReference>
<evidence type="ECO:0000259" key="8">
    <source>
        <dbReference type="Pfam" id="PF25484"/>
    </source>
</evidence>
<evidence type="ECO:0000256" key="6">
    <source>
        <dbReference type="ARBA" id="ARBA00023242"/>
    </source>
</evidence>
<keyword evidence="1" id="KW-0479">Metal-binding</keyword>